<reference evidence="2 3" key="1">
    <citation type="journal article" date="2019" name="Environ. Microbiol.">
        <title>Species interactions and distinct microbial communities in high Arctic permafrost affected cryosols are associated with the CH4 and CO2 gas fluxes.</title>
        <authorList>
            <person name="Altshuler I."/>
            <person name="Hamel J."/>
            <person name="Turney S."/>
            <person name="Magnuson E."/>
            <person name="Levesque R."/>
            <person name="Greer C."/>
            <person name="Whyte L.G."/>
        </authorList>
    </citation>
    <scope>NUCLEOTIDE SEQUENCE [LARGE SCALE GENOMIC DNA]</scope>
    <source>
        <strain evidence="2 3">S9.3A</strain>
    </source>
</reference>
<keyword evidence="3" id="KW-1185">Reference proteome</keyword>
<sequence length="99" mass="10861">MEELSARQRDILDFEAGTFAGAGSKEQAIRTRFGVGATNYYQQLNALLDSEAALAHDPLLVNRLRRLRARNQRSRTPRRNDFTEPTAAPGSPGPSHGGP</sequence>
<evidence type="ECO:0000313" key="3">
    <source>
        <dbReference type="Proteomes" id="UP000317722"/>
    </source>
</evidence>
<dbReference type="OrthoDB" id="3268863at2"/>
<evidence type="ECO:0000256" key="1">
    <source>
        <dbReference type="SAM" id="MobiDB-lite"/>
    </source>
</evidence>
<evidence type="ECO:0000313" key="2">
    <source>
        <dbReference type="EMBL" id="TPG12903.1"/>
    </source>
</evidence>
<feature type="compositionally biased region" description="Basic residues" evidence="1">
    <location>
        <begin position="68"/>
        <end position="77"/>
    </location>
</feature>
<dbReference type="RefSeq" id="WP_140743803.1">
    <property type="nucleotide sequence ID" value="NZ_RCZM01000008.1"/>
</dbReference>
<name>A0A502CJB6_9MICO</name>
<dbReference type="Proteomes" id="UP000317722">
    <property type="component" value="Unassembled WGS sequence"/>
</dbReference>
<dbReference type="AlphaFoldDB" id="A0A502CJB6"/>
<feature type="compositionally biased region" description="Low complexity" evidence="1">
    <location>
        <begin position="89"/>
        <end position="99"/>
    </location>
</feature>
<organism evidence="2 3">
    <name type="scientific">Pedococcus bigeumensis</name>
    <dbReference type="NCBI Taxonomy" id="433644"/>
    <lineage>
        <taxon>Bacteria</taxon>
        <taxon>Bacillati</taxon>
        <taxon>Actinomycetota</taxon>
        <taxon>Actinomycetes</taxon>
        <taxon>Micrococcales</taxon>
        <taxon>Intrasporangiaceae</taxon>
        <taxon>Pedococcus</taxon>
    </lineage>
</organism>
<comment type="caution">
    <text evidence="2">The sequence shown here is derived from an EMBL/GenBank/DDBJ whole genome shotgun (WGS) entry which is preliminary data.</text>
</comment>
<dbReference type="Pfam" id="PF11662">
    <property type="entry name" value="DUF3263"/>
    <property type="match status" value="1"/>
</dbReference>
<dbReference type="EMBL" id="RCZM01000008">
    <property type="protein sequence ID" value="TPG12903.1"/>
    <property type="molecule type" value="Genomic_DNA"/>
</dbReference>
<protein>
    <submittedName>
        <fullName evidence="2">DUF3263 domain-containing protein</fullName>
    </submittedName>
</protein>
<accession>A0A502CJB6</accession>
<dbReference type="InterPro" id="IPR021678">
    <property type="entry name" value="DUF3263"/>
</dbReference>
<gene>
    <name evidence="2" type="ORF">EAH86_19370</name>
</gene>
<proteinExistence type="predicted"/>
<feature type="region of interest" description="Disordered" evidence="1">
    <location>
        <begin position="68"/>
        <end position="99"/>
    </location>
</feature>